<keyword evidence="2" id="KW-1185">Reference proteome</keyword>
<dbReference type="EMBL" id="SPHZ02000010">
    <property type="protein sequence ID" value="KAF0896227.1"/>
    <property type="molecule type" value="Genomic_DNA"/>
</dbReference>
<reference evidence="1 2" key="1">
    <citation type="submission" date="2019-11" db="EMBL/GenBank/DDBJ databases">
        <title>Whole genome sequence of Oryza granulata.</title>
        <authorList>
            <person name="Li W."/>
        </authorList>
    </citation>
    <scope>NUCLEOTIDE SEQUENCE [LARGE SCALE GENOMIC DNA]</scope>
    <source>
        <strain evidence="2">cv. Menghai</strain>
        <tissue evidence="1">Leaf</tissue>
    </source>
</reference>
<organism evidence="1 2">
    <name type="scientific">Oryza meyeriana var. granulata</name>
    <dbReference type="NCBI Taxonomy" id="110450"/>
    <lineage>
        <taxon>Eukaryota</taxon>
        <taxon>Viridiplantae</taxon>
        <taxon>Streptophyta</taxon>
        <taxon>Embryophyta</taxon>
        <taxon>Tracheophyta</taxon>
        <taxon>Spermatophyta</taxon>
        <taxon>Magnoliopsida</taxon>
        <taxon>Liliopsida</taxon>
        <taxon>Poales</taxon>
        <taxon>Poaceae</taxon>
        <taxon>BOP clade</taxon>
        <taxon>Oryzoideae</taxon>
        <taxon>Oryzeae</taxon>
        <taxon>Oryzinae</taxon>
        <taxon>Oryza</taxon>
        <taxon>Oryza meyeriana</taxon>
    </lineage>
</organism>
<dbReference type="Proteomes" id="UP000479710">
    <property type="component" value="Unassembled WGS sequence"/>
</dbReference>
<evidence type="ECO:0000313" key="1">
    <source>
        <dbReference type="EMBL" id="KAF0896227.1"/>
    </source>
</evidence>
<protein>
    <submittedName>
        <fullName evidence="1">Uncharacterized protein</fullName>
    </submittedName>
</protein>
<evidence type="ECO:0000313" key="2">
    <source>
        <dbReference type="Proteomes" id="UP000479710"/>
    </source>
</evidence>
<comment type="caution">
    <text evidence="1">The sequence shown here is derived from an EMBL/GenBank/DDBJ whole genome shotgun (WGS) entry which is preliminary data.</text>
</comment>
<gene>
    <name evidence="1" type="ORF">E2562_019709</name>
</gene>
<dbReference type="AlphaFoldDB" id="A0A6G1C8A9"/>
<accession>A0A6G1C8A9</accession>
<proteinExistence type="predicted"/>
<sequence length="66" mass="6769">MATRWDGACGAGVSVAVRGGWENAVASVGLLGTAARCAGGSDCAARRWCGEMEANEWPRAICGVLR</sequence>
<name>A0A6G1C8A9_9ORYZ</name>